<gene>
    <name evidence="8" type="ORF">GCK32_003600</name>
</gene>
<protein>
    <submittedName>
        <fullName evidence="8">Glycerol-3-phosphate acyltransferase</fullName>
    </submittedName>
</protein>
<dbReference type="InterPro" id="IPR045520">
    <property type="entry name" value="GPAT/DHAPAT_C"/>
</dbReference>
<proteinExistence type="inferred from homology"/>
<evidence type="ECO:0000259" key="7">
    <source>
        <dbReference type="SMART" id="SM00563"/>
    </source>
</evidence>
<evidence type="ECO:0000313" key="9">
    <source>
        <dbReference type="Proteomes" id="UP001331761"/>
    </source>
</evidence>
<evidence type="ECO:0000256" key="5">
    <source>
        <dbReference type="ARBA" id="ARBA00023315"/>
    </source>
</evidence>
<dbReference type="InterPro" id="IPR041728">
    <property type="entry name" value="GPAT/DHAPAT_LPLAT"/>
</dbReference>
<comment type="similarity">
    <text evidence="2 6">Belongs to the GPAT/DAPAT family.</text>
</comment>
<evidence type="ECO:0000256" key="3">
    <source>
        <dbReference type="ARBA" id="ARBA00022679"/>
    </source>
</evidence>
<dbReference type="CDD" id="cd07993">
    <property type="entry name" value="LPLAT_DHAPAT-like"/>
    <property type="match status" value="1"/>
</dbReference>
<name>A0AAN8FLK8_TRICO</name>
<keyword evidence="4" id="KW-0472">Membrane</keyword>
<evidence type="ECO:0000313" key="8">
    <source>
        <dbReference type="EMBL" id="KAK5972100.1"/>
    </source>
</evidence>
<dbReference type="AlphaFoldDB" id="A0AAN8FLK8"/>
<dbReference type="GO" id="GO:0004366">
    <property type="term" value="F:glycerol-3-phosphate O-acyltransferase activity"/>
    <property type="evidence" value="ECO:0007669"/>
    <property type="project" value="TreeGrafter"/>
</dbReference>
<comment type="caution">
    <text evidence="8">The sequence shown here is derived from an EMBL/GenBank/DDBJ whole genome shotgun (WGS) entry which is preliminary data.</text>
</comment>
<dbReference type="Pfam" id="PF01553">
    <property type="entry name" value="Acyltransferase"/>
    <property type="match status" value="1"/>
</dbReference>
<dbReference type="PIRSF" id="PIRSF000437">
    <property type="entry name" value="GPAT_DHAPAT"/>
    <property type="match status" value="1"/>
</dbReference>
<evidence type="ECO:0000256" key="2">
    <source>
        <dbReference type="ARBA" id="ARBA00007937"/>
    </source>
</evidence>
<dbReference type="PANTHER" id="PTHR12563">
    <property type="entry name" value="GLYCEROL-3-PHOSPHATE ACYLTRANSFERASE"/>
    <property type="match status" value="1"/>
</dbReference>
<dbReference type="GO" id="GO:0008654">
    <property type="term" value="P:phospholipid biosynthetic process"/>
    <property type="evidence" value="ECO:0007669"/>
    <property type="project" value="TreeGrafter"/>
</dbReference>
<dbReference type="InterPro" id="IPR022284">
    <property type="entry name" value="GPAT/DHAPAT"/>
</dbReference>
<dbReference type="EMBL" id="WIXE01017033">
    <property type="protein sequence ID" value="KAK5972100.1"/>
    <property type="molecule type" value="Genomic_DNA"/>
</dbReference>
<dbReference type="GO" id="GO:0031966">
    <property type="term" value="C:mitochondrial membrane"/>
    <property type="evidence" value="ECO:0007669"/>
    <property type="project" value="TreeGrafter"/>
</dbReference>
<dbReference type="SUPFAM" id="SSF69593">
    <property type="entry name" value="Glycerol-3-phosphate (1)-acyltransferase"/>
    <property type="match status" value="1"/>
</dbReference>
<dbReference type="PANTHER" id="PTHR12563:SF23">
    <property type="entry name" value="BCDNA.GH07066"/>
    <property type="match status" value="1"/>
</dbReference>
<dbReference type="InterPro" id="IPR002123">
    <property type="entry name" value="Plipid/glycerol_acylTrfase"/>
</dbReference>
<comment type="subcellular location">
    <subcellularLocation>
        <location evidence="1">Membrane</location>
    </subcellularLocation>
</comment>
<dbReference type="SMART" id="SM00563">
    <property type="entry name" value="PlsC"/>
    <property type="match status" value="1"/>
</dbReference>
<evidence type="ECO:0000256" key="1">
    <source>
        <dbReference type="ARBA" id="ARBA00004370"/>
    </source>
</evidence>
<organism evidence="8 9">
    <name type="scientific">Trichostrongylus colubriformis</name>
    <name type="common">Black scour worm</name>
    <dbReference type="NCBI Taxonomy" id="6319"/>
    <lineage>
        <taxon>Eukaryota</taxon>
        <taxon>Metazoa</taxon>
        <taxon>Ecdysozoa</taxon>
        <taxon>Nematoda</taxon>
        <taxon>Chromadorea</taxon>
        <taxon>Rhabditida</taxon>
        <taxon>Rhabditina</taxon>
        <taxon>Rhabditomorpha</taxon>
        <taxon>Strongyloidea</taxon>
        <taxon>Trichostrongylidae</taxon>
        <taxon>Trichostrongylus</taxon>
    </lineage>
</organism>
<feature type="domain" description="Phospholipid/glycerol acyltransferase" evidence="7">
    <location>
        <begin position="193"/>
        <end position="326"/>
    </location>
</feature>
<keyword evidence="9" id="KW-1185">Reference proteome</keyword>
<evidence type="ECO:0000256" key="4">
    <source>
        <dbReference type="ARBA" id="ARBA00023136"/>
    </source>
</evidence>
<dbReference type="GO" id="GO:0006072">
    <property type="term" value="P:glycerol-3-phosphate metabolic process"/>
    <property type="evidence" value="ECO:0007669"/>
    <property type="project" value="TreeGrafter"/>
</dbReference>
<evidence type="ECO:0000256" key="6">
    <source>
        <dbReference type="PIRNR" id="PIRNR000437"/>
    </source>
</evidence>
<dbReference type="Proteomes" id="UP001331761">
    <property type="component" value="Unassembled WGS sequence"/>
</dbReference>
<keyword evidence="3 6" id="KW-0808">Transferase</keyword>
<dbReference type="Pfam" id="PF19277">
    <property type="entry name" value="GPAT_C"/>
    <property type="match status" value="1"/>
</dbReference>
<sequence length="743" mass="84075">MSRPSLSDFIGEKRLSAPYKHLPVHPLVSPAVDFSYRNICRIRPSCTNCFPQTSQDLCHNYVDLFDFSKFGGMPYPILPGVRSQWPWFADLRYTIATPLPHSYPSVYDEVIESSRVIAAMKAEEARNPNTSKGTIKKKIKGFYYEIRATLSRFICKICGYLLFKVFRRLMTRLLVSPLQMKRVVEAEKTGTPLVYLPLHRSHLDYLLITWTAWHFGLRLPHIASGDNLNLSGLGWLLRSTGAFFIRRRSDEHDESGKDVCYRAVLHSYIEQLLKKGLSIEVFIEGTRCRFGKSQLPKHGLISNVVKAVQEKTISDCYLVPVSYTYDSVAEGVFLDELMGIPKKRESVFRVLCGVLKSIGKSRSCGAVRMHFGHPVLLTDYMNALQEALSSCRAVPQLSRVSHAVSYRELVPWNAGVQEKADDRSLIRAIGYHVLHEAQSIVSISLVSVLSSLLLCKFRQGVTMGVLSADCQWLCDQILADGTDVVGWHKGETCGREAIEYALPHVHHSIDRYVDVDADEDIIYPILTHRQFVNLAYYKNALVPLFALRSAIGLSVVSRGAGKHLFSDIVEDVVLICDWMQFEVVFCKPCENLRAVIAVTLGRGGVSHIQHGELSMYGDEEDAFGGADQPQVQVRDASSRDLLLFYSNFLRPFMQSLYIAVDRLLSGVTAAKESDVIREWCRDCAGEDYQPPFPLLLEAVNSDSFRNSLRLLRLKEVLSEDSKVLERERAEEMREQLFKLLTIR</sequence>
<reference evidence="8 9" key="1">
    <citation type="submission" date="2019-10" db="EMBL/GenBank/DDBJ databases">
        <title>Assembly and Annotation for the nematode Trichostrongylus colubriformis.</title>
        <authorList>
            <person name="Martin J."/>
        </authorList>
    </citation>
    <scope>NUCLEOTIDE SEQUENCE [LARGE SCALE GENOMIC DNA]</scope>
    <source>
        <strain evidence="8">G859</strain>
        <tissue evidence="8">Whole worm</tissue>
    </source>
</reference>
<keyword evidence="5 6" id="KW-0012">Acyltransferase</keyword>
<dbReference type="GO" id="GO:0019432">
    <property type="term" value="P:triglyceride biosynthetic process"/>
    <property type="evidence" value="ECO:0007669"/>
    <property type="project" value="TreeGrafter"/>
</dbReference>
<dbReference type="GO" id="GO:0006631">
    <property type="term" value="P:fatty acid metabolic process"/>
    <property type="evidence" value="ECO:0007669"/>
    <property type="project" value="TreeGrafter"/>
</dbReference>
<accession>A0AAN8FLK8</accession>